<dbReference type="Pfam" id="PF00106">
    <property type="entry name" value="adh_short"/>
    <property type="match status" value="1"/>
</dbReference>
<evidence type="ECO:0000256" key="2">
    <source>
        <dbReference type="ARBA" id="ARBA00023002"/>
    </source>
</evidence>
<evidence type="ECO:0000313" key="3">
    <source>
        <dbReference type="EMBL" id="KAL2807901.1"/>
    </source>
</evidence>
<dbReference type="PANTHER" id="PTHR42901">
    <property type="entry name" value="ALCOHOL DEHYDROGENASE"/>
    <property type="match status" value="1"/>
</dbReference>
<proteinExistence type="inferred from homology"/>
<dbReference type="SUPFAM" id="SSF51735">
    <property type="entry name" value="NAD(P)-binding Rossmann-fold domains"/>
    <property type="match status" value="1"/>
</dbReference>
<sequence length="284" mass="31506">MDFSHLPTDYFAKSTQFTKELYYDVYPSVEPSTALLSQRGKGIAMSFAKAKASVLILAGRNKQDLMSAAAEIHAVAPEVQTDIRVIDISNEAQVKSAFFDLKGAYPRIDILINNAGSGDSPLPIVEVEVERWWYNFEVMVKGTFLMTQQFLQLNGTASEVIIINITSAAALTSTPRLSSYSVSKLCQIQLQSFVRAENPNVRAISLHPGIVMTRMTPPAFHRFARDTFELVGGVAVWLASKQAAFMNGRYISVNWSVDELLERKEEIISNGLLEVGLQGKFGRF</sequence>
<evidence type="ECO:0000256" key="1">
    <source>
        <dbReference type="ARBA" id="ARBA00006484"/>
    </source>
</evidence>
<comment type="caution">
    <text evidence="3">The sequence shown here is derived from an EMBL/GenBank/DDBJ whole genome shotgun (WGS) entry which is preliminary data.</text>
</comment>
<dbReference type="InterPro" id="IPR036291">
    <property type="entry name" value="NAD(P)-bd_dom_sf"/>
</dbReference>
<dbReference type="Proteomes" id="UP001610334">
    <property type="component" value="Unassembled WGS sequence"/>
</dbReference>
<keyword evidence="4" id="KW-1185">Reference proteome</keyword>
<name>A0ABR4GXI6_9EURO</name>
<dbReference type="InterPro" id="IPR002347">
    <property type="entry name" value="SDR_fam"/>
</dbReference>
<dbReference type="PANTHER" id="PTHR42901:SF1">
    <property type="entry name" value="ALCOHOL DEHYDROGENASE"/>
    <property type="match status" value="1"/>
</dbReference>
<dbReference type="PRINTS" id="PR00081">
    <property type="entry name" value="GDHRDH"/>
</dbReference>
<evidence type="ECO:0000313" key="4">
    <source>
        <dbReference type="Proteomes" id="UP001610334"/>
    </source>
</evidence>
<gene>
    <name evidence="3" type="ORF">BJX63DRAFT_436622</name>
</gene>
<protein>
    <submittedName>
        <fullName evidence="3">Oxidoreductase</fullName>
    </submittedName>
</protein>
<dbReference type="Gene3D" id="3.40.50.720">
    <property type="entry name" value="NAD(P)-binding Rossmann-like Domain"/>
    <property type="match status" value="1"/>
</dbReference>
<comment type="similarity">
    <text evidence="1">Belongs to the short-chain dehydrogenases/reductases (SDR) family.</text>
</comment>
<dbReference type="EMBL" id="JBFXLT010000127">
    <property type="protein sequence ID" value="KAL2807901.1"/>
    <property type="molecule type" value="Genomic_DNA"/>
</dbReference>
<organism evidence="3 4">
    <name type="scientific">Aspergillus granulosus</name>
    <dbReference type="NCBI Taxonomy" id="176169"/>
    <lineage>
        <taxon>Eukaryota</taxon>
        <taxon>Fungi</taxon>
        <taxon>Dikarya</taxon>
        <taxon>Ascomycota</taxon>
        <taxon>Pezizomycotina</taxon>
        <taxon>Eurotiomycetes</taxon>
        <taxon>Eurotiomycetidae</taxon>
        <taxon>Eurotiales</taxon>
        <taxon>Aspergillaceae</taxon>
        <taxon>Aspergillus</taxon>
        <taxon>Aspergillus subgen. Nidulantes</taxon>
    </lineage>
</organism>
<reference evidence="3 4" key="1">
    <citation type="submission" date="2024-07" db="EMBL/GenBank/DDBJ databases">
        <title>Section-level genome sequencing and comparative genomics of Aspergillus sections Usti and Cavernicolus.</title>
        <authorList>
            <consortium name="Lawrence Berkeley National Laboratory"/>
            <person name="Nybo J.L."/>
            <person name="Vesth T.C."/>
            <person name="Theobald S."/>
            <person name="Frisvad J.C."/>
            <person name="Larsen T.O."/>
            <person name="Kjaerboelling I."/>
            <person name="Rothschild-Mancinelli K."/>
            <person name="Lyhne E.K."/>
            <person name="Kogle M.E."/>
            <person name="Barry K."/>
            <person name="Clum A."/>
            <person name="Na H."/>
            <person name="Ledsgaard L."/>
            <person name="Lin J."/>
            <person name="Lipzen A."/>
            <person name="Kuo A."/>
            <person name="Riley R."/>
            <person name="Mondo S."/>
            <person name="Labutti K."/>
            <person name="Haridas S."/>
            <person name="Pangalinan J."/>
            <person name="Salamov A.A."/>
            <person name="Simmons B.A."/>
            <person name="Magnuson J.K."/>
            <person name="Chen J."/>
            <person name="Drula E."/>
            <person name="Henrissat B."/>
            <person name="Wiebenga A."/>
            <person name="Lubbers R.J."/>
            <person name="Gomes A.C."/>
            <person name="Makela M.R."/>
            <person name="Stajich J."/>
            <person name="Grigoriev I.V."/>
            <person name="Mortensen U.H."/>
            <person name="De Vries R.P."/>
            <person name="Baker S.E."/>
            <person name="Andersen M.R."/>
        </authorList>
    </citation>
    <scope>NUCLEOTIDE SEQUENCE [LARGE SCALE GENOMIC DNA]</scope>
    <source>
        <strain evidence="3 4">CBS 588.65</strain>
    </source>
</reference>
<dbReference type="CDD" id="cd05233">
    <property type="entry name" value="SDR_c"/>
    <property type="match status" value="1"/>
</dbReference>
<keyword evidence="2" id="KW-0560">Oxidoreductase</keyword>
<accession>A0ABR4GXI6</accession>